<evidence type="ECO:0000256" key="2">
    <source>
        <dbReference type="ARBA" id="ARBA00004857"/>
    </source>
</evidence>
<dbReference type="InterPro" id="IPR013785">
    <property type="entry name" value="Aldolase_TIM"/>
</dbReference>
<dbReference type="Pfam" id="PF00923">
    <property type="entry name" value="TAL_FSA"/>
    <property type="match status" value="1"/>
</dbReference>
<evidence type="ECO:0000313" key="10">
    <source>
        <dbReference type="Proteomes" id="UP001562065"/>
    </source>
</evidence>
<evidence type="ECO:0000256" key="3">
    <source>
        <dbReference type="ARBA" id="ARBA00008012"/>
    </source>
</evidence>
<dbReference type="CDD" id="cd00957">
    <property type="entry name" value="Transaldolase_TalAB"/>
    <property type="match status" value="1"/>
</dbReference>
<comment type="catalytic activity">
    <reaction evidence="8">
        <text>D-sedoheptulose 7-phosphate + D-glyceraldehyde 3-phosphate = D-erythrose 4-phosphate + beta-D-fructose 6-phosphate</text>
        <dbReference type="Rhea" id="RHEA:17053"/>
        <dbReference type="ChEBI" id="CHEBI:16897"/>
        <dbReference type="ChEBI" id="CHEBI:57483"/>
        <dbReference type="ChEBI" id="CHEBI:57634"/>
        <dbReference type="ChEBI" id="CHEBI:59776"/>
        <dbReference type="EC" id="2.2.1.2"/>
    </reaction>
</comment>
<evidence type="ECO:0000256" key="7">
    <source>
        <dbReference type="ARBA" id="ARBA00023270"/>
    </source>
</evidence>
<dbReference type="Gene3D" id="3.20.20.70">
    <property type="entry name" value="Aldolase class I"/>
    <property type="match status" value="1"/>
</dbReference>
<reference evidence="9 10" key="1">
    <citation type="submission" date="2024-07" db="EMBL/GenBank/DDBJ databases">
        <authorList>
            <person name="Ren Q."/>
        </authorList>
    </citation>
    <scope>NUCLEOTIDE SEQUENCE [LARGE SCALE GENOMIC DNA]</scope>
    <source>
        <strain evidence="9 10">REN37</strain>
    </source>
</reference>
<dbReference type="Proteomes" id="UP001562065">
    <property type="component" value="Unassembled WGS sequence"/>
</dbReference>
<sequence length="315" mass="33713">MTDKRAQLARFSTLVADTGDLDTILQLQPVDATTNPSLMLSVARYPDGPALLQQARELAARIDAEAGLALCNDAFAAVVGQRILAAIPGWVSSEVDARLSFDRAATVARARQILHCYELLGADTGRVLIKIAATWEGLQAAAELERDGIRCNVTLVFNTTQALAAAERGATLISPFVGRIRDWALRQGAVINDIDDDPGVQSVRAIFRALKGRGLPTLVMGASFRSTEQIEALAGCDRLTIAPSLLDALAQDPGTLQRQLDPAQVPSLDASAPLTEAAFRWAMNDDAMASELLADGVRRFARDQDALDQLLEPSA</sequence>
<protein>
    <recommendedName>
        <fullName evidence="4">transaldolase</fullName>
        <ecNumber evidence="4">2.2.1.2</ecNumber>
    </recommendedName>
</protein>
<name>A0ABV4AJT1_9GAMM</name>
<keyword evidence="10" id="KW-1185">Reference proteome</keyword>
<evidence type="ECO:0000256" key="5">
    <source>
        <dbReference type="ARBA" id="ARBA00022679"/>
    </source>
</evidence>
<proteinExistence type="inferred from homology"/>
<evidence type="ECO:0000313" key="9">
    <source>
        <dbReference type="EMBL" id="MEY1662113.1"/>
    </source>
</evidence>
<comment type="function">
    <text evidence="1">Transaldolase is important for the balance of metabolites in the pentose-phosphate pathway.</text>
</comment>
<dbReference type="PANTHER" id="PTHR10683:SF18">
    <property type="entry name" value="TRANSALDOLASE"/>
    <property type="match status" value="1"/>
</dbReference>
<dbReference type="RefSeq" id="WP_369455354.1">
    <property type="nucleotide sequence ID" value="NZ_JBGCUO010000001.1"/>
</dbReference>
<gene>
    <name evidence="9" type="ORF">AB5I84_08140</name>
</gene>
<dbReference type="PROSITE" id="PS01054">
    <property type="entry name" value="TRANSALDOLASE_1"/>
    <property type="match status" value="1"/>
</dbReference>
<comment type="similarity">
    <text evidence="3">Belongs to the transaldolase family. Type 1 subfamily.</text>
</comment>
<keyword evidence="5" id="KW-0808">Transferase</keyword>
<dbReference type="SUPFAM" id="SSF51569">
    <property type="entry name" value="Aldolase"/>
    <property type="match status" value="1"/>
</dbReference>
<dbReference type="InterPro" id="IPR001585">
    <property type="entry name" value="TAL/FSA"/>
</dbReference>
<organism evidence="9 10">
    <name type="scientific">Isoalcanivorax beigongshangi</name>
    <dbReference type="NCBI Taxonomy" id="3238810"/>
    <lineage>
        <taxon>Bacteria</taxon>
        <taxon>Pseudomonadati</taxon>
        <taxon>Pseudomonadota</taxon>
        <taxon>Gammaproteobacteria</taxon>
        <taxon>Oceanospirillales</taxon>
        <taxon>Alcanivoracaceae</taxon>
        <taxon>Isoalcanivorax</taxon>
    </lineage>
</organism>
<dbReference type="EC" id="2.2.1.2" evidence="4"/>
<dbReference type="PANTHER" id="PTHR10683">
    <property type="entry name" value="TRANSALDOLASE"/>
    <property type="match status" value="1"/>
</dbReference>
<keyword evidence="6" id="KW-0570">Pentose shunt</keyword>
<comment type="pathway">
    <text evidence="2">Carbohydrate degradation; pentose phosphate pathway; D-glyceraldehyde 3-phosphate and beta-D-fructose 6-phosphate from D-ribose 5-phosphate and D-xylulose 5-phosphate (non-oxidative stage): step 2/3.</text>
</comment>
<dbReference type="InterPro" id="IPR004730">
    <property type="entry name" value="Transaldolase_1"/>
</dbReference>
<keyword evidence="7" id="KW-0704">Schiff base</keyword>
<accession>A0ABV4AJT1</accession>
<evidence type="ECO:0000256" key="1">
    <source>
        <dbReference type="ARBA" id="ARBA00003518"/>
    </source>
</evidence>
<comment type="caution">
    <text evidence="9">The sequence shown here is derived from an EMBL/GenBank/DDBJ whole genome shotgun (WGS) entry which is preliminary data.</text>
</comment>
<evidence type="ECO:0000256" key="6">
    <source>
        <dbReference type="ARBA" id="ARBA00023126"/>
    </source>
</evidence>
<dbReference type="InterPro" id="IPR018225">
    <property type="entry name" value="Transaldolase_AS"/>
</dbReference>
<evidence type="ECO:0000256" key="4">
    <source>
        <dbReference type="ARBA" id="ARBA00013151"/>
    </source>
</evidence>
<dbReference type="EMBL" id="JBGCUO010000001">
    <property type="protein sequence ID" value="MEY1662113.1"/>
    <property type="molecule type" value="Genomic_DNA"/>
</dbReference>
<evidence type="ECO:0000256" key="8">
    <source>
        <dbReference type="ARBA" id="ARBA00048810"/>
    </source>
</evidence>